<accession>A0A6L2NJF7</accession>
<name>A0A6L2NJF7_TANCI</name>
<dbReference type="AlphaFoldDB" id="A0A6L2NJF7"/>
<feature type="region of interest" description="Disordered" evidence="1">
    <location>
        <begin position="1"/>
        <end position="43"/>
    </location>
</feature>
<protein>
    <submittedName>
        <fullName evidence="2">Uncharacterized protein</fullName>
    </submittedName>
</protein>
<feature type="compositionally biased region" description="Polar residues" evidence="1">
    <location>
        <begin position="1"/>
        <end position="14"/>
    </location>
</feature>
<comment type="caution">
    <text evidence="2">The sequence shown here is derived from an EMBL/GenBank/DDBJ whole genome shotgun (WGS) entry which is preliminary data.</text>
</comment>
<gene>
    <name evidence="2" type="ORF">Tci_057577</name>
</gene>
<dbReference type="EMBL" id="BKCJ010009140">
    <property type="protein sequence ID" value="GEU85599.1"/>
    <property type="molecule type" value="Genomic_DNA"/>
</dbReference>
<evidence type="ECO:0000256" key="1">
    <source>
        <dbReference type="SAM" id="MobiDB-lite"/>
    </source>
</evidence>
<proteinExistence type="predicted"/>
<organism evidence="2">
    <name type="scientific">Tanacetum cinerariifolium</name>
    <name type="common">Dalmatian daisy</name>
    <name type="synonym">Chrysanthemum cinerariifolium</name>
    <dbReference type="NCBI Taxonomy" id="118510"/>
    <lineage>
        <taxon>Eukaryota</taxon>
        <taxon>Viridiplantae</taxon>
        <taxon>Streptophyta</taxon>
        <taxon>Embryophyta</taxon>
        <taxon>Tracheophyta</taxon>
        <taxon>Spermatophyta</taxon>
        <taxon>Magnoliopsida</taxon>
        <taxon>eudicotyledons</taxon>
        <taxon>Gunneridae</taxon>
        <taxon>Pentapetalae</taxon>
        <taxon>asterids</taxon>
        <taxon>campanulids</taxon>
        <taxon>Asterales</taxon>
        <taxon>Asteraceae</taxon>
        <taxon>Asteroideae</taxon>
        <taxon>Anthemideae</taxon>
        <taxon>Anthemidinae</taxon>
        <taxon>Tanacetum</taxon>
    </lineage>
</organism>
<reference evidence="2" key="1">
    <citation type="journal article" date="2019" name="Sci. Rep.">
        <title>Draft genome of Tanacetum cinerariifolium, the natural source of mosquito coil.</title>
        <authorList>
            <person name="Yamashiro T."/>
            <person name="Shiraishi A."/>
            <person name="Satake H."/>
            <person name="Nakayama K."/>
        </authorList>
    </citation>
    <scope>NUCLEOTIDE SEQUENCE</scope>
</reference>
<sequence length="248" mass="28602">MFGQYDTTYGSQHNVGGVSRQRIRDTRPGPKKKTNERHQPDLTKKTYRKGKELLCVPWTTEEEVALCRSWIRLSIVAYYGKLKKLWEELGDYERMPTSKCGLCECKLGSAFAKRREDEKVHQVLMGLDETLYGTTVVSTKEERGEVMSFAVNTMPRSYGYGDRKKRINARTDKHHDEAKVDVEDHTSRMLIGAGEQREGIYFYKRMVNVMAVTAKDVRCFETWHKRLRRPSSKVVELIPNVIISNGSG</sequence>
<evidence type="ECO:0000313" key="2">
    <source>
        <dbReference type="EMBL" id="GEU85599.1"/>
    </source>
</evidence>